<comment type="subcellular location">
    <subcellularLocation>
        <location evidence="2">Mitochondrion inner membrane</location>
        <topology evidence="2">Single-pass membrane protein</topology>
        <orientation evidence="2">Matrix side</orientation>
    </subcellularLocation>
</comment>
<evidence type="ECO:0000256" key="1">
    <source>
        <dbReference type="ARBA" id="ARBA00003195"/>
    </source>
</evidence>
<dbReference type="PANTHER" id="PTHR15083:SF0">
    <property type="entry name" value="NADH DEHYDROGENASE [UBIQUINONE] 1 BETA SUBCOMPLEX SUBUNIT 6"/>
    <property type="match status" value="1"/>
</dbReference>
<dbReference type="Pfam" id="PF09782">
    <property type="entry name" value="NDUF_B6"/>
    <property type="match status" value="1"/>
</dbReference>
<keyword evidence="18" id="KW-1185">Reference proteome</keyword>
<dbReference type="InterPro" id="IPR019174">
    <property type="entry name" value="NADH_DH_b-subcmplx_su6"/>
</dbReference>
<dbReference type="Proteomes" id="UP000694560">
    <property type="component" value="Unplaced"/>
</dbReference>
<evidence type="ECO:0000256" key="8">
    <source>
        <dbReference type="ARBA" id="ARBA00022692"/>
    </source>
</evidence>
<evidence type="ECO:0000256" key="16">
    <source>
        <dbReference type="ARBA" id="ARBA00030214"/>
    </source>
</evidence>
<sequence>MSGSLGDEKLRVQQLRALRRRWLRDQELSPREPILPPQKLGPVAAFWEGFLKPGGLWRQQVSGGRRVPCDRILGEILPCEGGRPWHRVPRKLWLPWIPGSAKARLDWAGDPGFGR</sequence>
<keyword evidence="10" id="KW-0249">Electron transport</keyword>
<keyword evidence="7" id="KW-0679">Respiratory chain</keyword>
<evidence type="ECO:0000256" key="11">
    <source>
        <dbReference type="ARBA" id="ARBA00022989"/>
    </source>
</evidence>
<dbReference type="PANTHER" id="PTHR15083">
    <property type="entry name" value="NADH DEHYDROGENASE [UBIQUINONE] 1 BETA SUBCOMPLEX SUBUNIT 6"/>
    <property type="match status" value="1"/>
</dbReference>
<evidence type="ECO:0000256" key="14">
    <source>
        <dbReference type="ARBA" id="ARBA00023136"/>
    </source>
</evidence>
<evidence type="ECO:0000256" key="15">
    <source>
        <dbReference type="ARBA" id="ARBA00029949"/>
    </source>
</evidence>
<evidence type="ECO:0000256" key="5">
    <source>
        <dbReference type="ARBA" id="ARBA00018675"/>
    </source>
</evidence>
<dbReference type="OrthoDB" id="5824032at2759"/>
<keyword evidence="8" id="KW-0812">Transmembrane</keyword>
<comment type="function">
    <text evidence="1">Accessory subunit of the mitochondrial membrane respiratory chain NADH dehydrogenase (Complex I), that is believed not to be involved in catalysis. Complex I functions in the transfer of electrons from NADH to the respiratory chain. The immediate electron acceptor for the enzyme is believed to be ubiquinone.</text>
</comment>
<keyword evidence="6" id="KW-0813">Transport</keyword>
<evidence type="ECO:0000313" key="18">
    <source>
        <dbReference type="Proteomes" id="UP000694560"/>
    </source>
</evidence>
<evidence type="ECO:0000256" key="10">
    <source>
        <dbReference type="ARBA" id="ARBA00022982"/>
    </source>
</evidence>
<comment type="similarity">
    <text evidence="3">Belongs to the complex I NDUFB6 subunit family.</text>
</comment>
<keyword evidence="11" id="KW-1133">Transmembrane helix</keyword>
<reference evidence="17" key="1">
    <citation type="submission" date="2025-08" db="UniProtKB">
        <authorList>
            <consortium name="Ensembl"/>
        </authorList>
    </citation>
    <scope>IDENTIFICATION</scope>
</reference>
<accession>A0A8C5X906</accession>
<evidence type="ECO:0000256" key="6">
    <source>
        <dbReference type="ARBA" id="ARBA00022448"/>
    </source>
</evidence>
<dbReference type="AlphaFoldDB" id="A0A8C5X906"/>
<evidence type="ECO:0000256" key="3">
    <source>
        <dbReference type="ARBA" id="ARBA00007771"/>
    </source>
</evidence>
<evidence type="ECO:0000256" key="4">
    <source>
        <dbReference type="ARBA" id="ARBA00011533"/>
    </source>
</evidence>
<keyword evidence="14" id="KW-0472">Membrane</keyword>
<evidence type="ECO:0000256" key="2">
    <source>
        <dbReference type="ARBA" id="ARBA00004298"/>
    </source>
</evidence>
<keyword evidence="9" id="KW-0999">Mitochondrion inner membrane</keyword>
<protein>
    <recommendedName>
        <fullName evidence="5">NADH dehydrogenase [ubiquinone] 1 beta subcomplex subunit 6</fullName>
    </recommendedName>
    <alternativeName>
        <fullName evidence="16">Complex I-B17</fullName>
    </alternativeName>
    <alternativeName>
        <fullName evidence="15">NADH-ubiquinone oxidoreductase B17 subunit</fullName>
    </alternativeName>
</protein>
<reference evidence="17" key="2">
    <citation type="submission" date="2025-09" db="UniProtKB">
        <authorList>
            <consortium name="Ensembl"/>
        </authorList>
    </citation>
    <scope>IDENTIFICATION</scope>
</reference>
<evidence type="ECO:0000256" key="9">
    <source>
        <dbReference type="ARBA" id="ARBA00022792"/>
    </source>
</evidence>
<dbReference type="Ensembl" id="ENSMCST00000020172.1">
    <property type="protein sequence ID" value="ENSMCSP00000019674.1"/>
    <property type="gene ID" value="ENSMCSG00000013810.1"/>
</dbReference>
<evidence type="ECO:0000256" key="13">
    <source>
        <dbReference type="ARBA" id="ARBA00023128"/>
    </source>
</evidence>
<keyword evidence="13" id="KW-0496">Mitochondrion</keyword>
<comment type="subunit">
    <text evidence="4">Complex I is composed of 45 different subunits.</text>
</comment>
<dbReference type="GO" id="GO:0005743">
    <property type="term" value="C:mitochondrial inner membrane"/>
    <property type="evidence" value="ECO:0007669"/>
    <property type="project" value="UniProtKB-SubCell"/>
</dbReference>
<name>A0A8C5X906_9PASS</name>
<evidence type="ECO:0000256" key="7">
    <source>
        <dbReference type="ARBA" id="ARBA00022660"/>
    </source>
</evidence>
<evidence type="ECO:0000313" key="17">
    <source>
        <dbReference type="Ensembl" id="ENSMCSP00000019674.1"/>
    </source>
</evidence>
<organism evidence="17 18">
    <name type="scientific">Malurus cyaneus samueli</name>
    <dbReference type="NCBI Taxonomy" id="2593467"/>
    <lineage>
        <taxon>Eukaryota</taxon>
        <taxon>Metazoa</taxon>
        <taxon>Chordata</taxon>
        <taxon>Craniata</taxon>
        <taxon>Vertebrata</taxon>
        <taxon>Euteleostomi</taxon>
        <taxon>Archelosauria</taxon>
        <taxon>Archosauria</taxon>
        <taxon>Dinosauria</taxon>
        <taxon>Saurischia</taxon>
        <taxon>Theropoda</taxon>
        <taxon>Coelurosauria</taxon>
        <taxon>Aves</taxon>
        <taxon>Neognathae</taxon>
        <taxon>Neoaves</taxon>
        <taxon>Telluraves</taxon>
        <taxon>Australaves</taxon>
        <taxon>Passeriformes</taxon>
        <taxon>Meliphagoidea</taxon>
        <taxon>Maluridae</taxon>
        <taxon>Malurus</taxon>
    </lineage>
</organism>
<keyword evidence="12" id="KW-0007">Acetylation</keyword>
<dbReference type="GO" id="GO:0006120">
    <property type="term" value="P:mitochondrial electron transport, NADH to ubiquinone"/>
    <property type="evidence" value="ECO:0007669"/>
    <property type="project" value="InterPro"/>
</dbReference>
<evidence type="ECO:0000256" key="12">
    <source>
        <dbReference type="ARBA" id="ARBA00022990"/>
    </source>
</evidence>
<proteinExistence type="inferred from homology"/>